<feature type="transmembrane region" description="Helical" evidence="7">
    <location>
        <begin position="173"/>
        <end position="192"/>
    </location>
</feature>
<keyword evidence="11" id="KW-1185">Reference proteome</keyword>
<evidence type="ECO:0000256" key="8">
    <source>
        <dbReference type="SAM" id="MobiDB-lite"/>
    </source>
</evidence>
<evidence type="ECO:0000256" key="7">
    <source>
        <dbReference type="RuleBase" id="RU363032"/>
    </source>
</evidence>
<dbReference type="GO" id="GO:0005886">
    <property type="term" value="C:plasma membrane"/>
    <property type="evidence" value="ECO:0007669"/>
    <property type="project" value="UniProtKB-SubCell"/>
</dbReference>
<dbReference type="Pfam" id="PF00528">
    <property type="entry name" value="BPD_transp_1"/>
    <property type="match status" value="1"/>
</dbReference>
<accession>A0A261FCG7</accession>
<comment type="similarity">
    <text evidence="7">Belongs to the binding-protein-dependent transport system permease family.</text>
</comment>
<keyword evidence="3" id="KW-1003">Cell membrane</keyword>
<feature type="domain" description="ABC transmembrane type-1" evidence="9">
    <location>
        <begin position="103"/>
        <end position="287"/>
    </location>
</feature>
<evidence type="ECO:0000256" key="3">
    <source>
        <dbReference type="ARBA" id="ARBA00022475"/>
    </source>
</evidence>
<gene>
    <name evidence="10" type="ORF">AEAE_0107</name>
</gene>
<keyword evidence="4 7" id="KW-0812">Transmembrane</keyword>
<dbReference type="CDD" id="cd06261">
    <property type="entry name" value="TM_PBP2"/>
    <property type="match status" value="1"/>
</dbReference>
<sequence length="304" mass="32841">MWTLLLTLRLQLWQRTTMLRKTHSGSVHAGEGGRPAVGETRSSGRPTGHSRSRRLADTLIATATTLLLLVLWQVAVDVTHVSSRVITGPLQVAQTLVEEWDILWPATSLTAVEGFLGFFIAVPLGIAFGVCLYASHALRAGLYPLLTFLQTLPLITIAPLFIIWFGFEPVGKVVMVAMLSLFPVAIGTYRGLASVPSYFSDVALTCGAGKLWTLFHVKMRVAARQILSGMRISAVYVFGTAVTAEYLGAQNGLGITLQAAFNSFRTPLVLAVTVLVVALTGLLTGLVALVNSLWLGRDDDNFDM</sequence>
<organism evidence="10 11">
    <name type="scientific">Aeriscardovia aeriphila</name>
    <dbReference type="NCBI Taxonomy" id="218139"/>
    <lineage>
        <taxon>Bacteria</taxon>
        <taxon>Bacillati</taxon>
        <taxon>Actinomycetota</taxon>
        <taxon>Actinomycetes</taxon>
        <taxon>Bifidobacteriales</taxon>
        <taxon>Bifidobacteriaceae</taxon>
        <taxon>Aeriscardovia</taxon>
    </lineage>
</organism>
<feature type="transmembrane region" description="Helical" evidence="7">
    <location>
        <begin position="55"/>
        <end position="75"/>
    </location>
</feature>
<dbReference type="InterPro" id="IPR035906">
    <property type="entry name" value="MetI-like_sf"/>
</dbReference>
<name>A0A261FCG7_9BIFI</name>
<evidence type="ECO:0000259" key="9">
    <source>
        <dbReference type="PROSITE" id="PS50928"/>
    </source>
</evidence>
<feature type="transmembrane region" description="Helical" evidence="7">
    <location>
        <begin position="268"/>
        <end position="295"/>
    </location>
</feature>
<dbReference type="EMBL" id="MWWU01000001">
    <property type="protein sequence ID" value="OZG56798.1"/>
    <property type="molecule type" value="Genomic_DNA"/>
</dbReference>
<feature type="transmembrane region" description="Helical" evidence="7">
    <location>
        <begin position="142"/>
        <end position="167"/>
    </location>
</feature>
<dbReference type="PANTHER" id="PTHR30151">
    <property type="entry name" value="ALKANE SULFONATE ABC TRANSPORTER-RELATED, MEMBRANE SUBUNIT"/>
    <property type="match status" value="1"/>
</dbReference>
<evidence type="ECO:0000256" key="2">
    <source>
        <dbReference type="ARBA" id="ARBA00022448"/>
    </source>
</evidence>
<comment type="subcellular location">
    <subcellularLocation>
        <location evidence="1 7">Cell membrane</location>
        <topology evidence="1 7">Multi-pass membrane protein</topology>
    </subcellularLocation>
</comment>
<dbReference type="GO" id="GO:0055085">
    <property type="term" value="P:transmembrane transport"/>
    <property type="evidence" value="ECO:0007669"/>
    <property type="project" value="InterPro"/>
</dbReference>
<dbReference type="InterPro" id="IPR000515">
    <property type="entry name" value="MetI-like"/>
</dbReference>
<dbReference type="Proteomes" id="UP000228976">
    <property type="component" value="Unassembled WGS sequence"/>
</dbReference>
<evidence type="ECO:0000256" key="6">
    <source>
        <dbReference type="ARBA" id="ARBA00023136"/>
    </source>
</evidence>
<dbReference type="SUPFAM" id="SSF161098">
    <property type="entry name" value="MetI-like"/>
    <property type="match status" value="1"/>
</dbReference>
<feature type="transmembrane region" description="Helical" evidence="7">
    <location>
        <begin position="115"/>
        <end position="135"/>
    </location>
</feature>
<keyword evidence="5 7" id="KW-1133">Transmembrane helix</keyword>
<dbReference type="PANTHER" id="PTHR30151:SF20">
    <property type="entry name" value="ABC TRANSPORTER PERMEASE PROTEIN HI_0355-RELATED"/>
    <property type="match status" value="1"/>
</dbReference>
<comment type="caution">
    <text evidence="10">The sequence shown here is derived from an EMBL/GenBank/DDBJ whole genome shotgun (WGS) entry which is preliminary data.</text>
</comment>
<feature type="region of interest" description="Disordered" evidence="8">
    <location>
        <begin position="23"/>
        <end position="51"/>
    </location>
</feature>
<dbReference type="AlphaFoldDB" id="A0A261FCG7"/>
<protein>
    <submittedName>
        <fullName evidence="10">ABC transporter permease</fullName>
    </submittedName>
</protein>
<evidence type="ECO:0000256" key="4">
    <source>
        <dbReference type="ARBA" id="ARBA00022692"/>
    </source>
</evidence>
<feature type="transmembrane region" description="Helical" evidence="7">
    <location>
        <begin position="228"/>
        <end position="248"/>
    </location>
</feature>
<proteinExistence type="inferred from homology"/>
<keyword evidence="2 7" id="KW-0813">Transport</keyword>
<evidence type="ECO:0000313" key="10">
    <source>
        <dbReference type="EMBL" id="OZG56798.1"/>
    </source>
</evidence>
<evidence type="ECO:0000313" key="11">
    <source>
        <dbReference type="Proteomes" id="UP000228976"/>
    </source>
</evidence>
<keyword evidence="6 7" id="KW-0472">Membrane</keyword>
<reference evidence="10 11" key="1">
    <citation type="journal article" date="2017" name="BMC Genomics">
        <title>Comparative genomic and phylogenomic analyses of the Bifidobacteriaceae family.</title>
        <authorList>
            <person name="Lugli G.A."/>
            <person name="Milani C."/>
            <person name="Turroni F."/>
            <person name="Duranti S."/>
            <person name="Mancabelli L."/>
            <person name="Mangifesta M."/>
            <person name="Ferrario C."/>
            <person name="Modesto M."/>
            <person name="Mattarelli P."/>
            <person name="Jiri K."/>
            <person name="van Sinderen D."/>
            <person name="Ventura M."/>
        </authorList>
    </citation>
    <scope>NUCLEOTIDE SEQUENCE [LARGE SCALE GENOMIC DNA]</scope>
    <source>
        <strain evidence="10 11">LMG 21773</strain>
    </source>
</reference>
<evidence type="ECO:0000256" key="5">
    <source>
        <dbReference type="ARBA" id="ARBA00022989"/>
    </source>
</evidence>
<evidence type="ECO:0000256" key="1">
    <source>
        <dbReference type="ARBA" id="ARBA00004651"/>
    </source>
</evidence>
<dbReference type="Gene3D" id="1.10.3720.10">
    <property type="entry name" value="MetI-like"/>
    <property type="match status" value="1"/>
</dbReference>
<dbReference type="PROSITE" id="PS50928">
    <property type="entry name" value="ABC_TM1"/>
    <property type="match status" value="1"/>
</dbReference>